<name>A0A382UG93_9ZZZZ</name>
<feature type="coiled-coil region" evidence="1">
    <location>
        <begin position="23"/>
        <end position="50"/>
    </location>
</feature>
<reference evidence="2" key="1">
    <citation type="submission" date="2018-05" db="EMBL/GenBank/DDBJ databases">
        <authorList>
            <person name="Lanie J.A."/>
            <person name="Ng W.-L."/>
            <person name="Kazmierczak K.M."/>
            <person name="Andrzejewski T.M."/>
            <person name="Davidsen T.M."/>
            <person name="Wayne K.J."/>
            <person name="Tettelin H."/>
            <person name="Glass J.I."/>
            <person name="Rusch D."/>
            <person name="Podicherti R."/>
            <person name="Tsui H.-C.T."/>
            <person name="Winkler M.E."/>
        </authorList>
    </citation>
    <scope>NUCLEOTIDE SEQUENCE</scope>
</reference>
<gene>
    <name evidence="2" type="ORF">METZ01_LOCUS386123</name>
</gene>
<proteinExistence type="predicted"/>
<evidence type="ECO:0000313" key="2">
    <source>
        <dbReference type="EMBL" id="SVD33269.1"/>
    </source>
</evidence>
<dbReference type="AlphaFoldDB" id="A0A382UG93"/>
<accession>A0A382UG93</accession>
<protein>
    <submittedName>
        <fullName evidence="2">Uncharacterized protein</fullName>
    </submittedName>
</protein>
<sequence length="65" mass="7340">MFTFLFILILLPVSVSELTAQSIDETLAQIKALKKEIAQNENLLDKKIAKMKASNPLFADKDIFE</sequence>
<keyword evidence="1" id="KW-0175">Coiled coil</keyword>
<evidence type="ECO:0000256" key="1">
    <source>
        <dbReference type="SAM" id="Coils"/>
    </source>
</evidence>
<feature type="non-terminal residue" evidence="2">
    <location>
        <position position="65"/>
    </location>
</feature>
<dbReference type="EMBL" id="UINC01144014">
    <property type="protein sequence ID" value="SVD33269.1"/>
    <property type="molecule type" value="Genomic_DNA"/>
</dbReference>
<organism evidence="2">
    <name type="scientific">marine metagenome</name>
    <dbReference type="NCBI Taxonomy" id="408172"/>
    <lineage>
        <taxon>unclassified sequences</taxon>
        <taxon>metagenomes</taxon>
        <taxon>ecological metagenomes</taxon>
    </lineage>
</organism>